<evidence type="ECO:0000313" key="3">
    <source>
        <dbReference type="EMBL" id="SUZ86634.1"/>
    </source>
</evidence>
<feature type="non-terminal residue" evidence="3">
    <location>
        <position position="1"/>
    </location>
</feature>
<dbReference type="PANTHER" id="PTHR31616">
    <property type="entry name" value="TREHALASE"/>
    <property type="match status" value="1"/>
</dbReference>
<dbReference type="Pfam" id="PF00723">
    <property type="entry name" value="Glyco_hydro_15"/>
    <property type="match status" value="1"/>
</dbReference>
<dbReference type="InterPro" id="IPR008928">
    <property type="entry name" value="6-hairpin_glycosidase_sf"/>
</dbReference>
<proteinExistence type="predicted"/>
<protein>
    <submittedName>
        <fullName evidence="3">Uncharacterized protein</fullName>
    </submittedName>
</protein>
<dbReference type="Pfam" id="PF19291">
    <property type="entry name" value="TREH_N"/>
    <property type="match status" value="1"/>
</dbReference>
<dbReference type="GO" id="GO:0005975">
    <property type="term" value="P:carbohydrate metabolic process"/>
    <property type="evidence" value="ECO:0007669"/>
    <property type="project" value="InterPro"/>
</dbReference>
<feature type="domain" description="Trehalase-like N-terminal" evidence="2">
    <location>
        <begin position="4"/>
        <end position="138"/>
    </location>
</feature>
<feature type="domain" description="GH15-like" evidence="1">
    <location>
        <begin position="231"/>
        <end position="595"/>
    </location>
</feature>
<gene>
    <name evidence="3" type="ORF">METZ01_LOCUS39488</name>
</gene>
<dbReference type="InterPro" id="IPR011613">
    <property type="entry name" value="GH15-like"/>
</dbReference>
<dbReference type="AlphaFoldDB" id="A0A381R602"/>
<dbReference type="InterPro" id="IPR012341">
    <property type="entry name" value="6hp_glycosidase-like_sf"/>
</dbReference>
<name>A0A381R602_9ZZZZ</name>
<dbReference type="PANTHER" id="PTHR31616:SF0">
    <property type="entry name" value="GLUCAN 1,4-ALPHA-GLUCOSIDASE"/>
    <property type="match status" value="1"/>
</dbReference>
<dbReference type="Gene3D" id="1.50.10.10">
    <property type="match status" value="1"/>
</dbReference>
<evidence type="ECO:0000259" key="2">
    <source>
        <dbReference type="Pfam" id="PF19291"/>
    </source>
</evidence>
<evidence type="ECO:0000259" key="1">
    <source>
        <dbReference type="Pfam" id="PF00723"/>
    </source>
</evidence>
<dbReference type="GO" id="GO:0004553">
    <property type="term" value="F:hydrolase activity, hydrolyzing O-glycosyl compounds"/>
    <property type="evidence" value="ECO:0007669"/>
    <property type="project" value="UniProtKB-ARBA"/>
</dbReference>
<sequence length="612" mass="67854">VNYSPIHDYGLIGDMHGSALVGTDGSIDWCCIPRFDSAALFSRLLDANKGGFFKLAPTNIGSTNRRYLPNTNILETTFVTSTGTGVLVDFMPVHRHASLPREALEVTDLQRVVRILLCTQGRLEFEMDCYPRFDYGTIIPHASLSSPTTGMAHGGADAISVYCSSPLSVVNDGFRSRGAIFEREKLYATISNQLSFSHRSEPVTSAELDKELADTTTFWESWSAQCTFQGEHREAVIRSALTLKALTYAPSGGLVAAPTTSLPEAIGGGRNWDYRYTWIRDATFALYALSIIGYTGEARAFKDWLEWSTSGRARDLQVMYGLGGERRLTEIEIPELDGYKQSRPVRIGNGAYSQFQLDIYGEIMDSAHIFRKFGGAVDSEYWEYLRRVVNFVMAHWKEPDEGIWETRGGRQHFVFSKVMCWVAMDRAIKAATELGLPGDIDVWRKVREEIKTEVMARGYSEGRQAFVQCYGNNNLDAANLMLPLVGFIPATDPKMRSTIKSIQAELTNPKGFVYRYTNFDDGLGGTEGAFTICTFWLADNLILLGELDEARKLYDTAMGCANDLGLLSEEFDSATKEMLGNFPQALSHLAMINTAVQLQKASGDASSGPGRA</sequence>
<dbReference type="SUPFAM" id="SSF48208">
    <property type="entry name" value="Six-hairpin glycosidases"/>
    <property type="match status" value="1"/>
</dbReference>
<organism evidence="3">
    <name type="scientific">marine metagenome</name>
    <dbReference type="NCBI Taxonomy" id="408172"/>
    <lineage>
        <taxon>unclassified sequences</taxon>
        <taxon>metagenomes</taxon>
        <taxon>ecological metagenomes</taxon>
    </lineage>
</organism>
<accession>A0A381R602</accession>
<dbReference type="EMBL" id="UINC01001692">
    <property type="protein sequence ID" value="SUZ86634.1"/>
    <property type="molecule type" value="Genomic_DNA"/>
</dbReference>
<dbReference type="InterPro" id="IPR045582">
    <property type="entry name" value="Trehalase-like_N"/>
</dbReference>
<reference evidence="3" key="1">
    <citation type="submission" date="2018-05" db="EMBL/GenBank/DDBJ databases">
        <authorList>
            <person name="Lanie J.A."/>
            <person name="Ng W.-L."/>
            <person name="Kazmierczak K.M."/>
            <person name="Andrzejewski T.M."/>
            <person name="Davidsen T.M."/>
            <person name="Wayne K.J."/>
            <person name="Tettelin H."/>
            <person name="Glass J.I."/>
            <person name="Rusch D."/>
            <person name="Podicherti R."/>
            <person name="Tsui H.-C.T."/>
            <person name="Winkler M.E."/>
        </authorList>
    </citation>
    <scope>NUCLEOTIDE SEQUENCE</scope>
</reference>